<reference evidence="1 2" key="1">
    <citation type="submission" date="2014-12" db="EMBL/GenBank/DDBJ databases">
        <title>Genome sequencing of Microbacterium hominis TPW29.</title>
        <authorList>
            <person name="Tan P.W."/>
            <person name="Chan K.-G."/>
        </authorList>
    </citation>
    <scope>NUCLEOTIDE SEQUENCE [LARGE SCALE GENOMIC DNA]</scope>
    <source>
        <strain evidence="1 2">TPW29</strain>
    </source>
</reference>
<dbReference type="Proteomes" id="UP000031202">
    <property type="component" value="Unassembled WGS sequence"/>
</dbReference>
<gene>
    <name evidence="1" type="ORF">RM52_04100</name>
</gene>
<evidence type="ECO:0000313" key="2">
    <source>
        <dbReference type="Proteomes" id="UP000031202"/>
    </source>
</evidence>
<proteinExistence type="predicted"/>
<evidence type="ECO:0000313" key="1">
    <source>
        <dbReference type="EMBL" id="KIC59385.1"/>
    </source>
</evidence>
<organism evidence="1 2">
    <name type="scientific">Microbacterium hominis</name>
    <dbReference type="NCBI Taxonomy" id="162426"/>
    <lineage>
        <taxon>Bacteria</taxon>
        <taxon>Bacillati</taxon>
        <taxon>Actinomycetota</taxon>
        <taxon>Actinomycetes</taxon>
        <taxon>Micrococcales</taxon>
        <taxon>Microbacteriaceae</taxon>
        <taxon>Microbacterium</taxon>
    </lineage>
</organism>
<name>A0A0B4D5C0_9MICO</name>
<dbReference type="AlphaFoldDB" id="A0A0B4D5C0"/>
<dbReference type="EMBL" id="JWSZ01000004">
    <property type="protein sequence ID" value="KIC59385.1"/>
    <property type="molecule type" value="Genomic_DNA"/>
</dbReference>
<comment type="caution">
    <text evidence="1">The sequence shown here is derived from an EMBL/GenBank/DDBJ whole genome shotgun (WGS) entry which is preliminary data.</text>
</comment>
<protein>
    <submittedName>
        <fullName evidence="1">Uncharacterized protein</fullName>
    </submittedName>
</protein>
<dbReference type="RefSeq" id="WP_039413307.1">
    <property type="nucleotide sequence ID" value="NZ_JWSZ01000004.1"/>
</dbReference>
<sequence>MSRAGHALIVEIYVNAHWQPAPSRRYLDPPTARQLRAEGITMVRVAPSLWSRITGRAAGLAGRDISVARYLATTTHRGGDATGRA</sequence>
<accession>A0A0B4D5C0</accession>